<keyword evidence="2" id="KW-1185">Reference proteome</keyword>
<evidence type="ECO:0000313" key="1">
    <source>
        <dbReference type="EMBL" id="RIX83214.1"/>
    </source>
</evidence>
<gene>
    <name evidence="1" type="ORF">D3H34_07200</name>
</gene>
<name>A0A9X8D7D8_9BURK</name>
<protein>
    <recommendedName>
        <fullName evidence="3">Lipoprotein</fullName>
    </recommendedName>
</protein>
<dbReference type="EMBL" id="QXMN01000005">
    <property type="protein sequence ID" value="RIX83214.1"/>
    <property type="molecule type" value="Genomic_DNA"/>
</dbReference>
<evidence type="ECO:0000313" key="2">
    <source>
        <dbReference type="Proteomes" id="UP000265619"/>
    </source>
</evidence>
<dbReference type="Proteomes" id="UP000265619">
    <property type="component" value="Unassembled WGS sequence"/>
</dbReference>
<dbReference type="OrthoDB" id="8907548at2"/>
<sequence length="143" mass="15835">MKSIFRSVTSAAIIVGTIGGCATVRQQDLDAWVGVPVNALEIHPLFLTMPMYRTQTESGIETRNYVNGQEVEQCFTRMGAHRNDSKYVSHSAFTSCSESRIVCNNIFYIQGGKVIRYAPTGDCFTNETVRPQIGYLAPKPLGH</sequence>
<dbReference type="PROSITE" id="PS51257">
    <property type="entry name" value="PROKAR_LIPOPROTEIN"/>
    <property type="match status" value="1"/>
</dbReference>
<dbReference type="RefSeq" id="WP_119552757.1">
    <property type="nucleotide sequence ID" value="NZ_QXMN01000005.1"/>
</dbReference>
<evidence type="ECO:0008006" key="3">
    <source>
        <dbReference type="Google" id="ProtNLM"/>
    </source>
</evidence>
<dbReference type="AlphaFoldDB" id="A0A9X8D7D8"/>
<accession>A0A9X8D7D8</accession>
<proteinExistence type="predicted"/>
<reference evidence="1 2" key="1">
    <citation type="submission" date="2018-09" db="EMBL/GenBank/DDBJ databases">
        <title>Acidovorax cavernicola nov. sp. isolated from Gruta de las Maravillas (Aracena, Spain).</title>
        <authorList>
            <person name="Jurado V."/>
            <person name="Gutierrez-Patricio S."/>
            <person name="Gonzalez-Pimentel J.L."/>
            <person name="Miller A.Z."/>
            <person name="Laiz L."/>
            <person name="Saiz-Jimenez C."/>
        </authorList>
    </citation>
    <scope>NUCLEOTIDE SEQUENCE [LARGE SCALE GENOMIC DNA]</scope>
    <source>
        <strain evidence="1 2">1011MAR4D40.2</strain>
    </source>
</reference>
<organism evidence="1 2">
    <name type="scientific">Acidovorax cavernicola</name>
    <dbReference type="NCBI Taxonomy" id="1675792"/>
    <lineage>
        <taxon>Bacteria</taxon>
        <taxon>Pseudomonadati</taxon>
        <taxon>Pseudomonadota</taxon>
        <taxon>Betaproteobacteria</taxon>
        <taxon>Burkholderiales</taxon>
        <taxon>Comamonadaceae</taxon>
        <taxon>Acidovorax</taxon>
    </lineage>
</organism>
<comment type="caution">
    <text evidence="1">The sequence shown here is derived from an EMBL/GenBank/DDBJ whole genome shotgun (WGS) entry which is preliminary data.</text>
</comment>